<evidence type="ECO:0000313" key="2">
    <source>
        <dbReference type="Proteomes" id="UP001158045"/>
    </source>
</evidence>
<evidence type="ECO:0000313" key="1">
    <source>
        <dbReference type="EMBL" id="MDH8677512.1"/>
    </source>
</evidence>
<accession>A0ABT6NAR9</accession>
<keyword evidence="2" id="KW-1185">Reference proteome</keyword>
<gene>
    <name evidence="1" type="ORF">QE109_05100</name>
</gene>
<dbReference type="RefSeq" id="WP_281093327.1">
    <property type="nucleotide sequence ID" value="NZ_JARYZI010000002.1"/>
</dbReference>
<sequence length="70" mass="8788">MRFKIYDKDNCNQNRIQLIEIENNYNRKIMISRYFDEKLFKQLNLLKDEKCWFNFVDDVNYMELILKKEA</sequence>
<reference evidence="1 2" key="1">
    <citation type="submission" date="2023-04" db="EMBL/GenBank/DDBJ databases">
        <title>Fusibacter bizertensis strain WBS, isolated from littoral bottom sediments of the Arctic seas - biochemical and genomic analysis.</title>
        <authorList>
            <person name="Brioukhanov A.L."/>
        </authorList>
    </citation>
    <scope>NUCLEOTIDE SEQUENCE [LARGE SCALE GENOMIC DNA]</scope>
    <source>
        <strain evidence="1 2">WBS</strain>
    </source>
</reference>
<dbReference type="EMBL" id="JARYZI010000002">
    <property type="protein sequence ID" value="MDH8677512.1"/>
    <property type="molecule type" value="Genomic_DNA"/>
</dbReference>
<dbReference type="Proteomes" id="UP001158045">
    <property type="component" value="Unassembled WGS sequence"/>
</dbReference>
<organism evidence="1 2">
    <name type="scientific">Fusibacter bizertensis</name>
    <dbReference type="NCBI Taxonomy" id="1488331"/>
    <lineage>
        <taxon>Bacteria</taxon>
        <taxon>Bacillati</taxon>
        <taxon>Bacillota</taxon>
        <taxon>Clostridia</taxon>
        <taxon>Eubacteriales</taxon>
        <taxon>Eubacteriales Family XII. Incertae Sedis</taxon>
        <taxon>Fusibacter</taxon>
    </lineage>
</organism>
<proteinExistence type="predicted"/>
<name>A0ABT6NAR9_9FIRM</name>
<comment type="caution">
    <text evidence="1">The sequence shown here is derived from an EMBL/GenBank/DDBJ whole genome shotgun (WGS) entry which is preliminary data.</text>
</comment>
<protein>
    <submittedName>
        <fullName evidence="1">Uncharacterized protein</fullName>
    </submittedName>
</protein>